<name>A0A835AGN8_9POAL</name>
<dbReference type="SUPFAM" id="SSF51735">
    <property type="entry name" value="NAD(P)-binding Rossmann-fold domains"/>
    <property type="match status" value="1"/>
</dbReference>
<evidence type="ECO:0000313" key="1">
    <source>
        <dbReference type="EMBL" id="KAF8664167.1"/>
    </source>
</evidence>
<sequence>MSWLDAELALKPDLTTLSPVLSSSRSSYRLPDVVVSEDEKKTALLRALPGAAERLVLFQADMHDAATFEPAIAGCEFVFLVAAPMTQDISAGRSKVQAPSPPCMHLARLYGVIWKRKCAYGHTVFSSSLHGYAVCCTSS</sequence>
<reference evidence="1" key="1">
    <citation type="submission" date="2020-07" db="EMBL/GenBank/DDBJ databases">
        <title>Genome sequence and genetic diversity analysis of an under-domesticated orphan crop, white fonio (Digitaria exilis).</title>
        <authorList>
            <person name="Bennetzen J.L."/>
            <person name="Chen S."/>
            <person name="Ma X."/>
            <person name="Wang X."/>
            <person name="Yssel A.E.J."/>
            <person name="Chaluvadi S.R."/>
            <person name="Johnson M."/>
            <person name="Gangashetty P."/>
            <person name="Hamidou F."/>
            <person name="Sanogo M.D."/>
            <person name="Zwaenepoel A."/>
            <person name="Wallace J."/>
            <person name="Van De Peer Y."/>
            <person name="Van Deynze A."/>
        </authorList>
    </citation>
    <scope>NUCLEOTIDE SEQUENCE</scope>
    <source>
        <tissue evidence="1">Leaves</tissue>
    </source>
</reference>
<dbReference type="OrthoDB" id="685973at2759"/>
<keyword evidence="2" id="KW-1185">Reference proteome</keyword>
<gene>
    <name evidence="1" type="ORF">HU200_054915</name>
</gene>
<dbReference type="AlphaFoldDB" id="A0A835AGN8"/>
<dbReference type="InterPro" id="IPR036291">
    <property type="entry name" value="NAD(P)-bd_dom_sf"/>
</dbReference>
<dbReference type="Proteomes" id="UP000636709">
    <property type="component" value="Unassembled WGS sequence"/>
</dbReference>
<comment type="caution">
    <text evidence="1">The sequence shown here is derived from an EMBL/GenBank/DDBJ whole genome shotgun (WGS) entry which is preliminary data.</text>
</comment>
<organism evidence="1 2">
    <name type="scientific">Digitaria exilis</name>
    <dbReference type="NCBI Taxonomy" id="1010633"/>
    <lineage>
        <taxon>Eukaryota</taxon>
        <taxon>Viridiplantae</taxon>
        <taxon>Streptophyta</taxon>
        <taxon>Embryophyta</taxon>
        <taxon>Tracheophyta</taxon>
        <taxon>Spermatophyta</taxon>
        <taxon>Magnoliopsida</taxon>
        <taxon>Liliopsida</taxon>
        <taxon>Poales</taxon>
        <taxon>Poaceae</taxon>
        <taxon>PACMAD clade</taxon>
        <taxon>Panicoideae</taxon>
        <taxon>Panicodae</taxon>
        <taxon>Paniceae</taxon>
        <taxon>Anthephorinae</taxon>
        <taxon>Digitaria</taxon>
    </lineage>
</organism>
<dbReference type="Gene3D" id="3.40.50.720">
    <property type="entry name" value="NAD(P)-binding Rossmann-like Domain"/>
    <property type="match status" value="1"/>
</dbReference>
<accession>A0A835AGN8</accession>
<proteinExistence type="predicted"/>
<dbReference type="EMBL" id="JACEFO010002353">
    <property type="protein sequence ID" value="KAF8664167.1"/>
    <property type="molecule type" value="Genomic_DNA"/>
</dbReference>
<protein>
    <submittedName>
        <fullName evidence="1">Uncharacterized protein</fullName>
    </submittedName>
</protein>
<evidence type="ECO:0000313" key="2">
    <source>
        <dbReference type="Proteomes" id="UP000636709"/>
    </source>
</evidence>